<keyword evidence="2" id="KW-1185">Reference proteome</keyword>
<name>A0A7C9M8B5_9DEIO</name>
<dbReference type="Pfam" id="PF12723">
    <property type="entry name" value="DUF3809"/>
    <property type="match status" value="1"/>
</dbReference>
<dbReference type="Proteomes" id="UP000483286">
    <property type="component" value="Unassembled WGS sequence"/>
</dbReference>
<proteinExistence type="predicted"/>
<dbReference type="Gene3D" id="3.30.530.70">
    <property type="entry name" value="Uncharacterised protein PF12723, DUF3809"/>
    <property type="match status" value="1"/>
</dbReference>
<evidence type="ECO:0000313" key="2">
    <source>
        <dbReference type="Proteomes" id="UP000483286"/>
    </source>
</evidence>
<dbReference type="EMBL" id="WQLB01000009">
    <property type="protein sequence ID" value="MVN86779.1"/>
    <property type="molecule type" value="Genomic_DNA"/>
</dbReference>
<organism evidence="1 2">
    <name type="scientific">Deinococcus arboris</name>
    <dbReference type="NCBI Taxonomy" id="2682977"/>
    <lineage>
        <taxon>Bacteria</taxon>
        <taxon>Thermotogati</taxon>
        <taxon>Deinococcota</taxon>
        <taxon>Deinococci</taxon>
        <taxon>Deinococcales</taxon>
        <taxon>Deinococcaceae</taxon>
        <taxon>Deinococcus</taxon>
    </lineage>
</organism>
<dbReference type="RefSeq" id="WP_157458837.1">
    <property type="nucleotide sequence ID" value="NZ_WQLB01000009.1"/>
</dbReference>
<protein>
    <submittedName>
        <fullName evidence="1">DUF3809 domain-containing protein</fullName>
    </submittedName>
</protein>
<dbReference type="AlphaFoldDB" id="A0A7C9M8B5"/>
<accession>A0A7C9M8B5</accession>
<reference evidence="1 2" key="1">
    <citation type="submission" date="2019-12" db="EMBL/GenBank/DDBJ databases">
        <title>Deinococcus sp. HMF7620 Genome sequencing and assembly.</title>
        <authorList>
            <person name="Kang H."/>
            <person name="Kim H."/>
            <person name="Joh K."/>
        </authorList>
    </citation>
    <scope>NUCLEOTIDE SEQUENCE [LARGE SCALE GENOMIC DNA]</scope>
    <source>
        <strain evidence="1 2">HMF7620</strain>
    </source>
</reference>
<dbReference type="InterPro" id="IPR024219">
    <property type="entry name" value="DUF3809"/>
</dbReference>
<evidence type="ECO:0000313" key="1">
    <source>
        <dbReference type="EMBL" id="MVN86779.1"/>
    </source>
</evidence>
<comment type="caution">
    <text evidence="1">The sequence shown here is derived from an EMBL/GenBank/DDBJ whole genome shotgun (WGS) entry which is preliminary data.</text>
</comment>
<gene>
    <name evidence="1" type="ORF">GO986_08375</name>
</gene>
<sequence>MKTAWSSNGSSRDGSALKVEAAQTFTVPWSGAPDAALAFVQAPARALSRVRFLRDLRTEGAMVRGELLVPLPGLGDVDLPFCSVVQATPDGAELRPQAVNGERAWVEVAGQARWAGDELHFAFQFCAHLATPDAQGWGGAAFEKMVRAAAGRTLERVARELPLGIGQAAQAEG</sequence>